<accession>A0ABR2KI40</accession>
<sequence length="148" mass="16877">MSKADKTNGAESVKDLLKPKTSFAGDNTKITENTDSWINILLKEIVPFLTENTEKIKRIFNSLGISINKTHIKPTHTAHENNTIRQFIKVSLLDIDIEFIYNLITNATVIDVLNKEGIFIHDIDFTQDFQGVINKQSVTQYLLQQPNF</sequence>
<comment type="caution">
    <text evidence="1">The sequence shown here is derived from an EMBL/GenBank/DDBJ whole genome shotgun (WGS) entry which is preliminary data.</text>
</comment>
<dbReference type="EMBL" id="JAPFFF010000005">
    <property type="protein sequence ID" value="KAK8890478.1"/>
    <property type="molecule type" value="Genomic_DNA"/>
</dbReference>
<proteinExistence type="predicted"/>
<evidence type="ECO:0000313" key="2">
    <source>
        <dbReference type="Proteomes" id="UP001470230"/>
    </source>
</evidence>
<reference evidence="1 2" key="1">
    <citation type="submission" date="2024-04" db="EMBL/GenBank/DDBJ databases">
        <title>Tritrichomonas musculus Genome.</title>
        <authorList>
            <person name="Alves-Ferreira E."/>
            <person name="Grigg M."/>
            <person name="Lorenzi H."/>
            <person name="Galac M."/>
        </authorList>
    </citation>
    <scope>NUCLEOTIDE SEQUENCE [LARGE SCALE GENOMIC DNA]</scope>
    <source>
        <strain evidence="1 2">EAF2021</strain>
    </source>
</reference>
<gene>
    <name evidence="1" type="ORF">M9Y10_035254</name>
</gene>
<protein>
    <submittedName>
        <fullName evidence="1">Uncharacterized protein</fullName>
    </submittedName>
</protein>
<name>A0ABR2KI40_9EUKA</name>
<evidence type="ECO:0000313" key="1">
    <source>
        <dbReference type="EMBL" id="KAK8890478.1"/>
    </source>
</evidence>
<organism evidence="1 2">
    <name type="scientific">Tritrichomonas musculus</name>
    <dbReference type="NCBI Taxonomy" id="1915356"/>
    <lineage>
        <taxon>Eukaryota</taxon>
        <taxon>Metamonada</taxon>
        <taxon>Parabasalia</taxon>
        <taxon>Tritrichomonadida</taxon>
        <taxon>Tritrichomonadidae</taxon>
        <taxon>Tritrichomonas</taxon>
    </lineage>
</organism>
<dbReference type="Proteomes" id="UP001470230">
    <property type="component" value="Unassembled WGS sequence"/>
</dbReference>
<keyword evidence="2" id="KW-1185">Reference proteome</keyword>